<keyword evidence="3" id="KW-1185">Reference proteome</keyword>
<feature type="region of interest" description="Disordered" evidence="1">
    <location>
        <begin position="55"/>
        <end position="84"/>
    </location>
</feature>
<dbReference type="Proteomes" id="UP000319825">
    <property type="component" value="Unassembled WGS sequence"/>
</dbReference>
<sequence>MDDRRARGIGLTRIVRTVAAPLMGSNDLPTAVQVAGTCPPTRVGPAAPPLAVSFSRCTTSSPSNTPRCTVAPVRSKSPASGTLT</sequence>
<accession>A0A562I3W3</accession>
<organism evidence="2 3">
    <name type="scientific">Micromonospora olivasterospora</name>
    <dbReference type="NCBI Taxonomy" id="1880"/>
    <lineage>
        <taxon>Bacteria</taxon>
        <taxon>Bacillati</taxon>
        <taxon>Actinomycetota</taxon>
        <taxon>Actinomycetes</taxon>
        <taxon>Micromonosporales</taxon>
        <taxon>Micromonosporaceae</taxon>
        <taxon>Micromonospora</taxon>
    </lineage>
</organism>
<feature type="compositionally biased region" description="Polar residues" evidence="1">
    <location>
        <begin position="55"/>
        <end position="67"/>
    </location>
</feature>
<evidence type="ECO:0000313" key="2">
    <source>
        <dbReference type="EMBL" id="TWH65323.1"/>
    </source>
</evidence>
<evidence type="ECO:0000256" key="1">
    <source>
        <dbReference type="SAM" id="MobiDB-lite"/>
    </source>
</evidence>
<comment type="caution">
    <text evidence="2">The sequence shown here is derived from an EMBL/GenBank/DDBJ whole genome shotgun (WGS) entry which is preliminary data.</text>
</comment>
<proteinExistence type="predicted"/>
<dbReference type="EMBL" id="VLKE01000001">
    <property type="protein sequence ID" value="TWH65323.1"/>
    <property type="molecule type" value="Genomic_DNA"/>
</dbReference>
<gene>
    <name evidence="2" type="ORF">JD77_00259</name>
</gene>
<evidence type="ECO:0000313" key="3">
    <source>
        <dbReference type="Proteomes" id="UP000319825"/>
    </source>
</evidence>
<protein>
    <submittedName>
        <fullName evidence="2">Uncharacterized protein</fullName>
    </submittedName>
</protein>
<dbReference type="AlphaFoldDB" id="A0A562I3W3"/>
<name>A0A562I3W3_MICOL</name>
<reference evidence="2 3" key="1">
    <citation type="submission" date="2019-07" db="EMBL/GenBank/DDBJ databases">
        <title>R&amp;d 2014.</title>
        <authorList>
            <person name="Klenk H.-P."/>
        </authorList>
    </citation>
    <scope>NUCLEOTIDE SEQUENCE [LARGE SCALE GENOMIC DNA]</scope>
    <source>
        <strain evidence="2 3">DSM 43868</strain>
    </source>
</reference>